<organism evidence="1">
    <name type="scientific">bioreactor metagenome</name>
    <dbReference type="NCBI Taxonomy" id="1076179"/>
    <lineage>
        <taxon>unclassified sequences</taxon>
        <taxon>metagenomes</taxon>
        <taxon>ecological metagenomes</taxon>
    </lineage>
</organism>
<evidence type="ECO:0000313" key="1">
    <source>
        <dbReference type="EMBL" id="MPM73582.1"/>
    </source>
</evidence>
<sequence length="242" mass="28662">MLDEDSFMRSMQIISQSRLEYPINGIDAKYIPLLKNNDAEEHQINSIKDCVLSELRLKILLDDIPQIWDFSYEDWHDTINELLLLAYILSPHRVIQNDDSDMIYAVCQAIADKSNYFDNEETQSEIDRIYEFFISKTPEELQIKVLNRVNSILIYSYLNTDFIPLITNLQDDIICVTKICYNIDNKSGRKAKYKSRFGLGSSLDVFEKSDVKQIREHREHTDSERSRQNRYVNKMRYDYDDE</sequence>
<gene>
    <name evidence="1" type="ORF">SDC9_120564</name>
</gene>
<name>A0A645C7B1_9ZZZZ</name>
<proteinExistence type="predicted"/>
<comment type="caution">
    <text evidence="1">The sequence shown here is derived from an EMBL/GenBank/DDBJ whole genome shotgun (WGS) entry which is preliminary data.</text>
</comment>
<accession>A0A645C7B1</accession>
<dbReference type="EMBL" id="VSSQ01025452">
    <property type="protein sequence ID" value="MPM73582.1"/>
    <property type="molecule type" value="Genomic_DNA"/>
</dbReference>
<protein>
    <submittedName>
        <fullName evidence="1">Uncharacterized protein</fullName>
    </submittedName>
</protein>
<dbReference type="AlphaFoldDB" id="A0A645C7B1"/>
<reference evidence="1" key="1">
    <citation type="submission" date="2019-08" db="EMBL/GenBank/DDBJ databases">
        <authorList>
            <person name="Kucharzyk K."/>
            <person name="Murdoch R.W."/>
            <person name="Higgins S."/>
            <person name="Loffler F."/>
        </authorList>
    </citation>
    <scope>NUCLEOTIDE SEQUENCE</scope>
</reference>